<dbReference type="OrthoDB" id="10345524at2759"/>
<keyword evidence="1" id="KW-1185">Reference proteome</keyword>
<reference evidence="2" key="1">
    <citation type="submission" date="2020-01" db="EMBL/GenBank/DDBJ databases">
        <authorList>
            <consortium name="DOE Joint Genome Institute"/>
            <person name="Haridas S."/>
            <person name="Albert R."/>
            <person name="Binder M."/>
            <person name="Bloem J."/>
            <person name="Labutti K."/>
            <person name="Salamov A."/>
            <person name="Andreopoulos B."/>
            <person name="Baker S.E."/>
            <person name="Barry K."/>
            <person name="Bills G."/>
            <person name="Bluhm B.H."/>
            <person name="Cannon C."/>
            <person name="Castanera R."/>
            <person name="Culley D.E."/>
            <person name="Daum C."/>
            <person name="Ezra D."/>
            <person name="Gonzalez J.B."/>
            <person name="Henrissat B."/>
            <person name="Kuo A."/>
            <person name="Liang C."/>
            <person name="Lipzen A."/>
            <person name="Lutzoni F."/>
            <person name="Magnuson J."/>
            <person name="Mondo S."/>
            <person name="Nolan M."/>
            <person name="Ohm R."/>
            <person name="Pangilinan J."/>
            <person name="Park H.-J."/>
            <person name="Ramirez L."/>
            <person name="Alfaro M."/>
            <person name="Sun H."/>
            <person name="Tritt A."/>
            <person name="Yoshinaga Y."/>
            <person name="Zwiers L.-H."/>
            <person name="Turgeon B.G."/>
            <person name="Goodwin S.B."/>
            <person name="Spatafora J.W."/>
            <person name="Crous P.W."/>
            <person name="Grigoriev I.V."/>
        </authorList>
    </citation>
    <scope>NUCLEOTIDE SEQUENCE</scope>
    <source>
        <strain evidence="2">CBS 342.82</strain>
    </source>
</reference>
<proteinExistence type="predicted"/>
<accession>A0A6J3MCX8</accession>
<protein>
    <submittedName>
        <fullName evidence="2">Uncharacterized protein</fullName>
    </submittedName>
</protein>
<reference evidence="2" key="3">
    <citation type="submission" date="2025-08" db="UniProtKB">
        <authorList>
            <consortium name="RefSeq"/>
        </authorList>
    </citation>
    <scope>IDENTIFICATION</scope>
    <source>
        <strain evidence="2">CBS 342.82</strain>
    </source>
</reference>
<dbReference type="GeneID" id="54358391"/>
<sequence>MALSDTASESSWQPAKDTHISLPLPLAFKIYCSKSRLTHSEFYIGHEKGQKLHAISGGYKGWFKATIGLHEGSTVNTPILGGAVIDSKKTIEITLPS</sequence>
<gene>
    <name evidence="2" type="ORF">K489DRAFT_307548</name>
</gene>
<evidence type="ECO:0000313" key="2">
    <source>
        <dbReference type="RefSeq" id="XP_033462916.1"/>
    </source>
</evidence>
<organism evidence="2">
    <name type="scientific">Dissoconium aciculare CBS 342.82</name>
    <dbReference type="NCBI Taxonomy" id="1314786"/>
    <lineage>
        <taxon>Eukaryota</taxon>
        <taxon>Fungi</taxon>
        <taxon>Dikarya</taxon>
        <taxon>Ascomycota</taxon>
        <taxon>Pezizomycotina</taxon>
        <taxon>Dothideomycetes</taxon>
        <taxon>Dothideomycetidae</taxon>
        <taxon>Mycosphaerellales</taxon>
        <taxon>Dissoconiaceae</taxon>
        <taxon>Dissoconium</taxon>
    </lineage>
</organism>
<reference evidence="2" key="2">
    <citation type="submission" date="2020-04" db="EMBL/GenBank/DDBJ databases">
        <authorList>
            <consortium name="NCBI Genome Project"/>
        </authorList>
    </citation>
    <scope>NUCLEOTIDE SEQUENCE</scope>
    <source>
        <strain evidence="2">CBS 342.82</strain>
    </source>
</reference>
<dbReference type="RefSeq" id="XP_033462916.1">
    <property type="nucleotide sequence ID" value="XM_033600591.1"/>
</dbReference>
<dbReference type="AlphaFoldDB" id="A0A6J3MCX8"/>
<feature type="non-terminal residue" evidence="2">
    <location>
        <position position="97"/>
    </location>
</feature>
<name>A0A6J3MCX8_9PEZI</name>
<evidence type="ECO:0000313" key="1">
    <source>
        <dbReference type="Proteomes" id="UP000504637"/>
    </source>
</evidence>
<dbReference type="Proteomes" id="UP000504637">
    <property type="component" value="Unplaced"/>
</dbReference>